<keyword evidence="7" id="KW-1185">Reference proteome</keyword>
<keyword evidence="4" id="KW-1133">Transmembrane helix</keyword>
<evidence type="ECO:0000256" key="1">
    <source>
        <dbReference type="ARBA" id="ARBA00022723"/>
    </source>
</evidence>
<organism evidence="6 7">
    <name type="scientific">Romeriopsis navalis LEGE 11480</name>
    <dbReference type="NCBI Taxonomy" id="2777977"/>
    <lineage>
        <taxon>Bacteria</taxon>
        <taxon>Bacillati</taxon>
        <taxon>Cyanobacteriota</taxon>
        <taxon>Cyanophyceae</taxon>
        <taxon>Leptolyngbyales</taxon>
        <taxon>Leptolyngbyaceae</taxon>
        <taxon>Romeriopsis</taxon>
        <taxon>Romeriopsis navalis</taxon>
    </lineage>
</organism>
<evidence type="ECO:0000313" key="6">
    <source>
        <dbReference type="EMBL" id="MBE9030355.1"/>
    </source>
</evidence>
<dbReference type="PROSITE" id="PS51393">
    <property type="entry name" value="LIPOXYGENASE_3"/>
    <property type="match status" value="1"/>
</dbReference>
<reference evidence="6" key="1">
    <citation type="submission" date="2020-10" db="EMBL/GenBank/DDBJ databases">
        <authorList>
            <person name="Castelo-Branco R."/>
            <person name="Eusebio N."/>
            <person name="Adriana R."/>
            <person name="Vieira A."/>
            <person name="Brugerolle De Fraissinette N."/>
            <person name="Rezende De Castro R."/>
            <person name="Schneider M.P."/>
            <person name="Vasconcelos V."/>
            <person name="Leao P.N."/>
        </authorList>
    </citation>
    <scope>NUCLEOTIDE SEQUENCE</scope>
    <source>
        <strain evidence="6">LEGE 11480</strain>
    </source>
</reference>
<feature type="region of interest" description="Disordered" evidence="3">
    <location>
        <begin position="1"/>
        <end position="37"/>
    </location>
</feature>
<dbReference type="RefSeq" id="WP_264325180.1">
    <property type="nucleotide sequence ID" value="NZ_JADEXQ010000034.1"/>
</dbReference>
<evidence type="ECO:0000313" key="7">
    <source>
        <dbReference type="Proteomes" id="UP000625316"/>
    </source>
</evidence>
<dbReference type="GO" id="GO:0034440">
    <property type="term" value="P:lipid oxidation"/>
    <property type="evidence" value="ECO:0007669"/>
    <property type="project" value="InterPro"/>
</dbReference>
<keyword evidence="4" id="KW-0812">Transmembrane</keyword>
<dbReference type="Proteomes" id="UP000625316">
    <property type="component" value="Unassembled WGS sequence"/>
</dbReference>
<feature type="transmembrane region" description="Helical" evidence="4">
    <location>
        <begin position="45"/>
        <end position="67"/>
    </location>
</feature>
<protein>
    <recommendedName>
        <fullName evidence="5">Lipoxygenase domain-containing protein</fullName>
    </recommendedName>
</protein>
<dbReference type="AlphaFoldDB" id="A0A928VPR3"/>
<dbReference type="EMBL" id="JADEXQ010000034">
    <property type="protein sequence ID" value="MBE9030355.1"/>
    <property type="molecule type" value="Genomic_DNA"/>
</dbReference>
<feature type="compositionally biased region" description="Polar residues" evidence="3">
    <location>
        <begin position="1"/>
        <end position="14"/>
    </location>
</feature>
<feature type="domain" description="Lipoxygenase" evidence="5">
    <location>
        <begin position="113"/>
        <end position="288"/>
    </location>
</feature>
<keyword evidence="1" id="KW-0479">Metal-binding</keyword>
<name>A0A928VPR3_9CYAN</name>
<dbReference type="GO" id="GO:0016702">
    <property type="term" value="F:oxidoreductase activity, acting on single donors with incorporation of molecular oxygen, incorporation of two atoms of oxygen"/>
    <property type="evidence" value="ECO:0007669"/>
    <property type="project" value="InterPro"/>
</dbReference>
<gene>
    <name evidence="6" type="ORF">IQ266_11495</name>
</gene>
<sequence>MAGSSTTPQQQFQYYGTPGKDFPRFNSDAPLPKSLTPTDRHRAHVGLQILPAIALPGFLDTIVTWLFRKIGARPMARGKLQEWLPANLSQLQPDKFSDAYFVERRLNGFNPGKLDRVEGQPWQYVVKYDTRRYKVEDGAILPEYSEARFVLKNQQLQVHSIKYSLKDQVVTCFPNEESDWDKAKYYFRSAEYVFQEIQSHLGRTHMNMDQYAMAFYRNVAENPIYNLLLPHFEGLLNINREGVSLIIGQDGFITTASALDDANIQTVLRDEIKQLSYHWSPQVQALPDVIENNYFDRAALAMWELLEKYIAKFFTDNQAEIAAHWDEIAAMSQDLVAHSIFEPPADHPDLALAINDQADLQQLCVYVLYHCTFFHSWVNNKQYEDGGDIEYTVMGIWDENHPSYDAAKVQKRHDNQVRLMWTLANVHYNPATAFAPSPLKDLLWEYRDRIEPGIPLNHIMMSINI</sequence>
<keyword evidence="2" id="KW-0560">Oxidoreductase</keyword>
<keyword evidence="4" id="KW-0472">Membrane</keyword>
<evidence type="ECO:0000256" key="4">
    <source>
        <dbReference type="SAM" id="Phobius"/>
    </source>
</evidence>
<comment type="caution">
    <text evidence="6">The sequence shown here is derived from an EMBL/GenBank/DDBJ whole genome shotgun (WGS) entry which is preliminary data.</text>
</comment>
<dbReference type="InterPro" id="IPR000907">
    <property type="entry name" value="LipOase"/>
</dbReference>
<dbReference type="SUPFAM" id="SSF48484">
    <property type="entry name" value="Lipoxigenase"/>
    <property type="match status" value="1"/>
</dbReference>
<evidence type="ECO:0000259" key="5">
    <source>
        <dbReference type="PROSITE" id="PS51393"/>
    </source>
</evidence>
<dbReference type="PANTHER" id="PTHR11771">
    <property type="entry name" value="LIPOXYGENASE"/>
    <property type="match status" value="1"/>
</dbReference>
<dbReference type="GO" id="GO:0046872">
    <property type="term" value="F:metal ion binding"/>
    <property type="evidence" value="ECO:0007669"/>
    <property type="project" value="UniProtKB-KW"/>
</dbReference>
<dbReference type="Pfam" id="PF00305">
    <property type="entry name" value="Lipoxygenase"/>
    <property type="match status" value="1"/>
</dbReference>
<proteinExistence type="predicted"/>
<evidence type="ECO:0000256" key="2">
    <source>
        <dbReference type="ARBA" id="ARBA00023002"/>
    </source>
</evidence>
<evidence type="ECO:0000256" key="3">
    <source>
        <dbReference type="SAM" id="MobiDB-lite"/>
    </source>
</evidence>
<accession>A0A928VPR3</accession>
<dbReference type="Gene3D" id="1.20.245.10">
    <property type="entry name" value="Lipoxygenase-1, Domain 5"/>
    <property type="match status" value="1"/>
</dbReference>
<dbReference type="InterPro" id="IPR013819">
    <property type="entry name" value="LipOase_C"/>
</dbReference>
<dbReference type="InterPro" id="IPR036226">
    <property type="entry name" value="LipOase_C_sf"/>
</dbReference>